<proteinExistence type="predicted"/>
<evidence type="ECO:0000313" key="2">
    <source>
        <dbReference type="Proteomes" id="UP000184114"/>
    </source>
</evidence>
<dbReference type="RefSeq" id="WP_072977341.1">
    <property type="nucleotide sequence ID" value="NZ_FQTY01000019.1"/>
</dbReference>
<dbReference type="AlphaFoldDB" id="A0A1M4YUA4"/>
<accession>A0A1M4YUA4</accession>
<dbReference type="GeneID" id="90994678"/>
<dbReference type="EMBL" id="FQTY01000019">
    <property type="protein sequence ID" value="SHF09298.1"/>
    <property type="molecule type" value="Genomic_DNA"/>
</dbReference>
<protein>
    <submittedName>
        <fullName evidence="1">Uncharacterized protein</fullName>
    </submittedName>
</protein>
<dbReference type="Proteomes" id="UP000184114">
    <property type="component" value="Unassembled WGS sequence"/>
</dbReference>
<sequence>MTDNVESTLKEFDELSLKKIVLYEDKLLLKKDSYEKSLNNMSVKIYLDINEELDDVEKEKISDLFKQKLLETISNKNRIELTRVRLIDIVYSSADLNNSIEFIETDSDVKSLSLKQKDELNLFDRTIFEVFKSNISSLNEKSEYEINRLGLEEDTLKFETKVYYYNDEEYENKLKNISDVTFNEIVKNKDLLKILKNNNIKNIEFTYDGKWYKYGDPLIYNYNL</sequence>
<organism evidence="1 2">
    <name type="scientific">Tissierella praeacuta DSM 18095</name>
    <dbReference type="NCBI Taxonomy" id="1123404"/>
    <lineage>
        <taxon>Bacteria</taxon>
        <taxon>Bacillati</taxon>
        <taxon>Bacillota</taxon>
        <taxon>Tissierellia</taxon>
        <taxon>Tissierellales</taxon>
        <taxon>Tissierellaceae</taxon>
        <taxon>Tissierella</taxon>
    </lineage>
</organism>
<name>A0A1M4YUA4_9FIRM</name>
<reference evidence="2" key="1">
    <citation type="submission" date="2016-11" db="EMBL/GenBank/DDBJ databases">
        <authorList>
            <person name="Varghese N."/>
            <person name="Submissions S."/>
        </authorList>
    </citation>
    <scope>NUCLEOTIDE SEQUENCE [LARGE SCALE GENOMIC DNA]</scope>
    <source>
        <strain evidence="2">DSM 18095</strain>
    </source>
</reference>
<gene>
    <name evidence="1" type="ORF">SAMN02745784_02773</name>
</gene>
<evidence type="ECO:0000313" key="1">
    <source>
        <dbReference type="EMBL" id="SHF09298.1"/>
    </source>
</evidence>
<keyword evidence="2" id="KW-1185">Reference proteome</keyword>